<dbReference type="InterPro" id="IPR005467">
    <property type="entry name" value="His_kinase_dom"/>
</dbReference>
<dbReference type="SMART" id="SM00387">
    <property type="entry name" value="HATPase_c"/>
    <property type="match status" value="1"/>
</dbReference>
<dbReference type="Gene3D" id="3.30.565.10">
    <property type="entry name" value="Histidine kinase-like ATPase, C-terminal domain"/>
    <property type="match status" value="1"/>
</dbReference>
<accession>A0A075P9E9</accession>
<dbReference type="GeneID" id="78256252"/>
<evidence type="ECO:0000256" key="12">
    <source>
        <dbReference type="ARBA" id="ARBA00039567"/>
    </source>
</evidence>
<dbReference type="EC" id="2.7.13.3" evidence="2"/>
<dbReference type="AlphaFoldDB" id="A0A075P9E9"/>
<dbReference type="PRINTS" id="PR00344">
    <property type="entry name" value="BCTRLSENSOR"/>
</dbReference>
<dbReference type="KEGG" id="aal:EP13_15270"/>
<keyword evidence="9" id="KW-0902">Two-component regulatory system</keyword>
<evidence type="ECO:0000256" key="2">
    <source>
        <dbReference type="ARBA" id="ARBA00012438"/>
    </source>
</evidence>
<dbReference type="PROSITE" id="PS50109">
    <property type="entry name" value="HIS_KIN"/>
    <property type="match status" value="1"/>
</dbReference>
<evidence type="ECO:0000256" key="3">
    <source>
        <dbReference type="ARBA" id="ARBA00022553"/>
    </source>
</evidence>
<comment type="catalytic activity">
    <reaction evidence="1">
        <text>ATP + protein L-histidine = ADP + protein N-phospho-L-histidine.</text>
        <dbReference type="EC" id="2.7.13.3"/>
    </reaction>
</comment>
<evidence type="ECO:0000313" key="18">
    <source>
        <dbReference type="Proteomes" id="UP000056090"/>
    </source>
</evidence>
<dbReference type="SUPFAM" id="SSF55785">
    <property type="entry name" value="PYP-like sensor domain (PAS domain)"/>
    <property type="match status" value="1"/>
</dbReference>
<name>A0A075P9E9_9ALTE</name>
<evidence type="ECO:0000256" key="14">
    <source>
        <dbReference type="ARBA" id="ARBA00043094"/>
    </source>
</evidence>
<dbReference type="InterPro" id="IPR004358">
    <property type="entry name" value="Sig_transdc_His_kin-like_C"/>
</dbReference>
<dbReference type="CDD" id="cd00082">
    <property type="entry name" value="HisKA"/>
    <property type="match status" value="1"/>
</dbReference>
<dbReference type="Pfam" id="PF00989">
    <property type="entry name" value="PAS"/>
    <property type="match status" value="1"/>
</dbReference>
<dbReference type="GO" id="GO:0006355">
    <property type="term" value="P:regulation of DNA-templated transcription"/>
    <property type="evidence" value="ECO:0007669"/>
    <property type="project" value="InterPro"/>
</dbReference>
<dbReference type="InterPro" id="IPR003594">
    <property type="entry name" value="HATPase_dom"/>
</dbReference>
<keyword evidence="6" id="KW-0418">Kinase</keyword>
<evidence type="ECO:0000256" key="6">
    <source>
        <dbReference type="ARBA" id="ARBA00022777"/>
    </source>
</evidence>
<dbReference type="PANTHER" id="PTHR43065">
    <property type="entry name" value="SENSOR HISTIDINE KINASE"/>
    <property type="match status" value="1"/>
</dbReference>
<protein>
    <recommendedName>
        <fullName evidence="12">Sensory histidine kinase/phosphatase NtrB</fullName>
        <ecNumber evidence="2">2.7.13.3</ecNumber>
    </recommendedName>
    <alternativeName>
        <fullName evidence="13">Nitrogen regulation protein NR(II)</fullName>
    </alternativeName>
    <alternativeName>
        <fullName evidence="14">Nitrogen regulator II</fullName>
    </alternativeName>
</protein>
<keyword evidence="5" id="KW-0547">Nucleotide-binding</keyword>
<evidence type="ECO:0000256" key="9">
    <source>
        <dbReference type="ARBA" id="ARBA00023012"/>
    </source>
</evidence>
<dbReference type="InterPro" id="IPR035965">
    <property type="entry name" value="PAS-like_dom_sf"/>
</dbReference>
<evidence type="ECO:0000256" key="5">
    <source>
        <dbReference type="ARBA" id="ARBA00022741"/>
    </source>
</evidence>
<dbReference type="InterPro" id="IPR036890">
    <property type="entry name" value="HATPase_C_sf"/>
</dbReference>
<feature type="domain" description="PAS" evidence="16">
    <location>
        <begin position="4"/>
        <end position="57"/>
    </location>
</feature>
<dbReference type="KEGG" id="aaus:EP12_15840"/>
<dbReference type="InterPro" id="IPR000014">
    <property type="entry name" value="PAS"/>
</dbReference>
<organism evidence="17 18">
    <name type="scientific">Alteromonas australica</name>
    <dbReference type="NCBI Taxonomy" id="589873"/>
    <lineage>
        <taxon>Bacteria</taxon>
        <taxon>Pseudomonadati</taxon>
        <taxon>Pseudomonadota</taxon>
        <taxon>Gammaproteobacteria</taxon>
        <taxon>Alteromonadales</taxon>
        <taxon>Alteromonadaceae</taxon>
        <taxon>Alteromonas/Salinimonas group</taxon>
        <taxon>Alteromonas</taxon>
    </lineage>
</organism>
<dbReference type="OrthoDB" id="9789238at2"/>
<keyword evidence="8" id="KW-0067">ATP-binding</keyword>
<dbReference type="SMART" id="SM00388">
    <property type="entry name" value="HisKA"/>
    <property type="match status" value="1"/>
</dbReference>
<dbReference type="InterPro" id="IPR003661">
    <property type="entry name" value="HisK_dim/P_dom"/>
</dbReference>
<reference evidence="17 18" key="1">
    <citation type="submission" date="2014-06" db="EMBL/GenBank/DDBJ databases">
        <title>Genomes of Alteromonas australica, a world apart.</title>
        <authorList>
            <person name="Gonzaga A."/>
            <person name="Lopez-Perez M."/>
            <person name="Rodriguez-Valera F."/>
        </authorList>
    </citation>
    <scope>NUCLEOTIDE SEQUENCE [LARGE SCALE GENOMIC DNA]</scope>
    <source>
        <strain evidence="17 18">H 17</strain>
    </source>
</reference>
<dbReference type="PANTHER" id="PTHR43065:SF16">
    <property type="entry name" value="SENSORY HISTIDINE KINASE_PHOSPHATASE NTRB"/>
    <property type="match status" value="1"/>
</dbReference>
<gene>
    <name evidence="17" type="primary">glnL</name>
    <name evidence="17" type="ORF">EP13_15270</name>
</gene>
<dbReference type="GO" id="GO:0000155">
    <property type="term" value="F:phosphorelay sensor kinase activity"/>
    <property type="evidence" value="ECO:0007669"/>
    <property type="project" value="InterPro"/>
</dbReference>
<dbReference type="InterPro" id="IPR013767">
    <property type="entry name" value="PAS_fold"/>
</dbReference>
<dbReference type="Pfam" id="PF02518">
    <property type="entry name" value="HATPase_c"/>
    <property type="match status" value="1"/>
</dbReference>
<evidence type="ECO:0000313" key="17">
    <source>
        <dbReference type="EMBL" id="AIF99932.1"/>
    </source>
</evidence>
<dbReference type="NCBIfam" id="TIGR00229">
    <property type="entry name" value="sensory_box"/>
    <property type="match status" value="1"/>
</dbReference>
<keyword evidence="18" id="KW-1185">Reference proteome</keyword>
<feature type="domain" description="Histidine kinase" evidence="15">
    <location>
        <begin position="139"/>
        <end position="354"/>
    </location>
</feature>
<keyword evidence="3" id="KW-0597">Phosphoprotein</keyword>
<dbReference type="GO" id="GO:0016787">
    <property type="term" value="F:hydrolase activity"/>
    <property type="evidence" value="ECO:0007669"/>
    <property type="project" value="UniProtKB-KW"/>
</dbReference>
<evidence type="ECO:0000259" key="15">
    <source>
        <dbReference type="PROSITE" id="PS50109"/>
    </source>
</evidence>
<proteinExistence type="predicted"/>
<evidence type="ECO:0000256" key="10">
    <source>
        <dbReference type="ARBA" id="ARBA00023231"/>
    </source>
</evidence>
<sequence length="361" mass="41065">MQSTELETQLLLNSLNTALVMVDEQLNIAFANHAGEALFETGKKQLIGHPLSDFFMPGSIETTRLRAAMRRGEDFTENEMRLTFRDGRNVMTDLTVTNLQMEDGPHLLFEVKKIDQQKRISRENLQNAQHYAARELIRGLAHEIKNPLGGIRGAAQLLEKELSEEHKEFTRMIIEQSDRLRNLVDRLLGPNSLPRFEECNVHQSLEKVRSLMRVDSDTPITIIRDYDPSIPNLRIDPDMIQQAVLNIVRNSVQALTEHKTPNPQIRLVTRIERQMTIQTKRHALVAKLRIVDNGPGIPTEIKDTLFYPMVSSKQNGSGLGLSISQTLINHHGGKIDVESHPGHTEFVIYIPIERKEIGNDE</sequence>
<dbReference type="Pfam" id="PF00512">
    <property type="entry name" value="HisKA"/>
    <property type="match status" value="1"/>
</dbReference>
<evidence type="ECO:0000259" key="16">
    <source>
        <dbReference type="PROSITE" id="PS50112"/>
    </source>
</evidence>
<dbReference type="SMART" id="SM00091">
    <property type="entry name" value="PAS"/>
    <property type="match status" value="1"/>
</dbReference>
<dbReference type="RefSeq" id="WP_044057981.1">
    <property type="nucleotide sequence ID" value="NZ_CAXGHX010000020.1"/>
</dbReference>
<evidence type="ECO:0000256" key="7">
    <source>
        <dbReference type="ARBA" id="ARBA00022801"/>
    </source>
</evidence>
<evidence type="ECO:0000256" key="11">
    <source>
        <dbReference type="ARBA" id="ARBA00037696"/>
    </source>
</evidence>
<dbReference type="SUPFAM" id="SSF47384">
    <property type="entry name" value="Homodimeric domain of signal transducing histidine kinase"/>
    <property type="match status" value="1"/>
</dbReference>
<dbReference type="NCBIfam" id="NF008293">
    <property type="entry name" value="PRK11073.1"/>
    <property type="match status" value="1"/>
</dbReference>
<dbReference type="Proteomes" id="UP000056090">
    <property type="component" value="Chromosome"/>
</dbReference>
<keyword evidence="7" id="KW-0378">Hydrolase</keyword>
<comment type="function">
    <text evidence="11">Member of the two-component regulatory system NtrB/NtrC, which controls expression of the nitrogen-regulated (ntr) genes in response to nitrogen limitation. Under conditions of nitrogen limitation, NtrB autophosphorylates and transfers the phosphoryl group to NtrC. In the presence of nitrogen, acts as a phosphatase that dephosphorylates and inactivates NtrC.</text>
</comment>
<dbReference type="GO" id="GO:0005524">
    <property type="term" value="F:ATP binding"/>
    <property type="evidence" value="ECO:0007669"/>
    <property type="project" value="UniProtKB-KW"/>
</dbReference>
<dbReference type="PATRIC" id="fig|589873.4.peg.3432"/>
<dbReference type="InterPro" id="IPR036097">
    <property type="entry name" value="HisK_dim/P_sf"/>
</dbReference>
<dbReference type="EMBL" id="CP008849">
    <property type="protein sequence ID" value="AIF99932.1"/>
    <property type="molecule type" value="Genomic_DNA"/>
</dbReference>
<dbReference type="Gene3D" id="3.30.450.20">
    <property type="entry name" value="PAS domain"/>
    <property type="match status" value="1"/>
</dbReference>
<keyword evidence="4 17" id="KW-0808">Transferase</keyword>
<dbReference type="Gene3D" id="1.10.287.130">
    <property type="match status" value="1"/>
</dbReference>
<dbReference type="SUPFAM" id="SSF55874">
    <property type="entry name" value="ATPase domain of HSP90 chaperone/DNA topoisomerase II/histidine kinase"/>
    <property type="match status" value="1"/>
</dbReference>
<evidence type="ECO:0000256" key="4">
    <source>
        <dbReference type="ARBA" id="ARBA00022679"/>
    </source>
</evidence>
<dbReference type="PROSITE" id="PS50112">
    <property type="entry name" value="PAS"/>
    <property type="match status" value="1"/>
</dbReference>
<dbReference type="eggNOG" id="COG3852">
    <property type="taxonomic scope" value="Bacteria"/>
</dbReference>
<evidence type="ECO:0000256" key="1">
    <source>
        <dbReference type="ARBA" id="ARBA00000085"/>
    </source>
</evidence>
<evidence type="ECO:0000256" key="8">
    <source>
        <dbReference type="ARBA" id="ARBA00022840"/>
    </source>
</evidence>
<keyword evidence="10" id="KW-0535">Nitrogen fixation</keyword>
<dbReference type="CDD" id="cd00130">
    <property type="entry name" value="PAS"/>
    <property type="match status" value="1"/>
</dbReference>
<evidence type="ECO:0000256" key="13">
    <source>
        <dbReference type="ARBA" id="ARBA00042313"/>
    </source>
</evidence>